<evidence type="ECO:0000256" key="2">
    <source>
        <dbReference type="ARBA" id="ARBA00022598"/>
    </source>
</evidence>
<dbReference type="PANTHER" id="PTHR43210:SF5">
    <property type="entry name" value="DETHIOBIOTIN SYNTHETASE"/>
    <property type="match status" value="1"/>
</dbReference>
<accession>A0A7L9UA13</accession>
<dbReference type="PANTHER" id="PTHR43210">
    <property type="entry name" value="DETHIOBIOTIN SYNTHETASE"/>
    <property type="match status" value="1"/>
</dbReference>
<dbReference type="GO" id="GO:0004141">
    <property type="term" value="F:dethiobiotin synthase activity"/>
    <property type="evidence" value="ECO:0007669"/>
    <property type="project" value="UniProtKB-UniRule"/>
</dbReference>
<keyword evidence="10" id="KW-1185">Reference proteome</keyword>
<dbReference type="GO" id="GO:0009102">
    <property type="term" value="P:biotin biosynthetic process"/>
    <property type="evidence" value="ECO:0007669"/>
    <property type="project" value="UniProtKB-UniRule"/>
</dbReference>
<dbReference type="SUPFAM" id="SSF52540">
    <property type="entry name" value="P-loop containing nucleoside triphosphate hydrolases"/>
    <property type="match status" value="1"/>
</dbReference>
<evidence type="ECO:0000256" key="8">
    <source>
        <dbReference type="HAMAP-Rule" id="MF_00336"/>
    </source>
</evidence>
<comment type="subunit">
    <text evidence="8">Homodimer.</text>
</comment>
<comment type="function">
    <text evidence="8">Catalyzes a mechanistically unusual reaction, the ATP-dependent insertion of CO2 between the N7 and N8 nitrogen atoms of 7,8-diaminopelargonic acid (DAPA, also called 7,8-diammoniononanoate) to form a ureido ring.</text>
</comment>
<feature type="active site" evidence="8">
    <location>
        <position position="83"/>
    </location>
</feature>
<feature type="binding site" evidence="8">
    <location>
        <begin position="221"/>
        <end position="222"/>
    </location>
    <ligand>
        <name>ATP</name>
        <dbReference type="ChEBI" id="CHEBI:30616"/>
    </ligand>
</feature>
<feature type="binding site" evidence="8">
    <location>
        <position position="62"/>
    </location>
    <ligand>
        <name>Mg(2+)</name>
        <dbReference type="ChEBI" id="CHEBI:18420"/>
    </ligand>
</feature>
<comment type="pathway">
    <text evidence="8">Cofactor biosynthesis; biotin biosynthesis; biotin from 7,8-diaminononanoate: step 1/2.</text>
</comment>
<feature type="binding site" evidence="8">
    <location>
        <begin position="250"/>
        <end position="252"/>
    </location>
    <ligand>
        <name>ATP</name>
        <dbReference type="ChEBI" id="CHEBI:30616"/>
    </ligand>
</feature>
<comment type="caution">
    <text evidence="8">Lacks conserved residue(s) required for the propagation of feature annotation.</text>
</comment>
<dbReference type="HAMAP" id="MF_00336">
    <property type="entry name" value="BioD"/>
    <property type="match status" value="1"/>
</dbReference>
<feature type="binding site" evidence="8">
    <location>
        <begin position="161"/>
        <end position="164"/>
    </location>
    <ligand>
        <name>ATP</name>
        <dbReference type="ChEBI" id="CHEBI:30616"/>
    </ligand>
</feature>
<reference evidence="9 10" key="1">
    <citation type="submission" date="2020-10" db="EMBL/GenBank/DDBJ databases">
        <title>Genome sequencing of Massilia sp. LPB0304.</title>
        <authorList>
            <person name="Kim J."/>
        </authorList>
    </citation>
    <scope>NUCLEOTIDE SEQUENCE [LARGE SCALE GENOMIC DNA]</scope>
    <source>
        <strain evidence="9 10">LPB0304</strain>
    </source>
</reference>
<evidence type="ECO:0000256" key="6">
    <source>
        <dbReference type="ARBA" id="ARBA00022840"/>
    </source>
</evidence>
<feature type="binding site" evidence="8">
    <location>
        <begin position="58"/>
        <end position="63"/>
    </location>
    <ligand>
        <name>ATP</name>
        <dbReference type="ChEBI" id="CHEBI:30616"/>
    </ligand>
</feature>
<protein>
    <recommendedName>
        <fullName evidence="8">ATP-dependent dethiobiotin synthetase BioD</fullName>
        <ecNumber evidence="8">6.3.3.3</ecNumber>
    </recommendedName>
    <alternativeName>
        <fullName evidence="8">DTB synthetase</fullName>
        <shortName evidence="8">DTBS</shortName>
    </alternativeName>
    <alternativeName>
        <fullName evidence="8">Dethiobiotin synthase</fullName>
    </alternativeName>
</protein>
<dbReference type="InterPro" id="IPR004472">
    <property type="entry name" value="DTB_synth_BioD"/>
</dbReference>
<dbReference type="CDD" id="cd03109">
    <property type="entry name" value="DTBS"/>
    <property type="match status" value="1"/>
</dbReference>
<dbReference type="Proteomes" id="UP000593875">
    <property type="component" value="Chromosome"/>
</dbReference>
<sequence>MNNLNDPQEPEIEIAVPPAPVLPEVEVEDEPASAPGEALAAEGIPSRFCCFVTGTDTEIGKTLVSAAILHKLVEAGHRACGMKPVAAGAELVDGELHNEDADMLAAAGNVHLPQNITTPFMLREPCAPHIAASLEGVTIEPVPIIAAYAEILAASDAVVVEGVGGFCVPFSNTFDSAQLAEQLNLPVILVVGMRLGCISHALLTVEAIIARNLVLAGWVANTADPDMRFFEENIEALAARIPAPLLGIVPRLEQASAANAARFIDLAGLPGWPSTRAL</sequence>
<keyword evidence="4 8" id="KW-0547">Nucleotide-binding</keyword>
<keyword evidence="3 8" id="KW-0479">Metal-binding</keyword>
<feature type="binding site" evidence="8">
    <location>
        <position position="100"/>
    </location>
    <ligand>
        <name>ATP</name>
        <dbReference type="ChEBI" id="CHEBI:30616"/>
    </ligand>
</feature>
<dbReference type="AlphaFoldDB" id="A0A7L9UA13"/>
<dbReference type="NCBIfam" id="TIGR00347">
    <property type="entry name" value="bioD"/>
    <property type="match status" value="1"/>
</dbReference>
<comment type="subcellular location">
    <subcellularLocation>
        <location evidence="8">Cytoplasm</location>
    </subcellularLocation>
</comment>
<evidence type="ECO:0000313" key="10">
    <source>
        <dbReference type="Proteomes" id="UP000593875"/>
    </source>
</evidence>
<proteinExistence type="inferred from homology"/>
<keyword evidence="5 8" id="KW-0093">Biotin biosynthesis</keyword>
<comment type="catalytic activity">
    <reaction evidence="8">
        <text>(7R,8S)-7,8-diammoniononanoate + CO2 + ATP = (4R,5S)-dethiobiotin + ADP + phosphate + 3 H(+)</text>
        <dbReference type="Rhea" id="RHEA:15805"/>
        <dbReference type="ChEBI" id="CHEBI:15378"/>
        <dbReference type="ChEBI" id="CHEBI:16526"/>
        <dbReference type="ChEBI" id="CHEBI:30616"/>
        <dbReference type="ChEBI" id="CHEBI:43474"/>
        <dbReference type="ChEBI" id="CHEBI:149469"/>
        <dbReference type="ChEBI" id="CHEBI:149473"/>
        <dbReference type="ChEBI" id="CHEBI:456216"/>
        <dbReference type="EC" id="6.3.3.3"/>
    </reaction>
</comment>
<dbReference type="KEGG" id="mlir:LPB04_05595"/>
<evidence type="ECO:0000256" key="1">
    <source>
        <dbReference type="ARBA" id="ARBA00022490"/>
    </source>
</evidence>
<dbReference type="UniPathway" id="UPA00078">
    <property type="reaction ID" value="UER00161"/>
</dbReference>
<dbReference type="GO" id="GO:0005524">
    <property type="term" value="F:ATP binding"/>
    <property type="evidence" value="ECO:0007669"/>
    <property type="project" value="UniProtKB-UniRule"/>
</dbReference>
<dbReference type="EC" id="6.3.3.3" evidence="8"/>
<keyword evidence="7 8" id="KW-0460">Magnesium</keyword>
<keyword evidence="6 8" id="KW-0067">ATP-binding</keyword>
<evidence type="ECO:0000256" key="5">
    <source>
        <dbReference type="ARBA" id="ARBA00022756"/>
    </source>
</evidence>
<dbReference type="GO" id="GO:0000287">
    <property type="term" value="F:magnesium ion binding"/>
    <property type="evidence" value="ECO:0007669"/>
    <property type="project" value="UniProtKB-UniRule"/>
</dbReference>
<comment type="cofactor">
    <cofactor evidence="8">
        <name>Mg(2+)</name>
        <dbReference type="ChEBI" id="CHEBI:18420"/>
    </cofactor>
</comment>
<evidence type="ECO:0000313" key="9">
    <source>
        <dbReference type="EMBL" id="QOL51893.1"/>
    </source>
</evidence>
<name>A0A7L9UA13_9BURK</name>
<organism evidence="9 10">
    <name type="scientific">Massilia litorea</name>
    <dbReference type="NCBI Taxonomy" id="2769491"/>
    <lineage>
        <taxon>Bacteria</taxon>
        <taxon>Pseudomonadati</taxon>
        <taxon>Pseudomonadota</taxon>
        <taxon>Betaproteobacteria</taxon>
        <taxon>Burkholderiales</taxon>
        <taxon>Oxalobacteraceae</taxon>
        <taxon>Telluria group</taxon>
        <taxon>Massilia</taxon>
    </lineage>
</organism>
<evidence type="ECO:0000256" key="3">
    <source>
        <dbReference type="ARBA" id="ARBA00022723"/>
    </source>
</evidence>
<comment type="similarity">
    <text evidence="8">Belongs to the dethiobiotin synthetase family.</text>
</comment>
<dbReference type="GO" id="GO:0005829">
    <property type="term" value="C:cytosol"/>
    <property type="evidence" value="ECO:0007669"/>
    <property type="project" value="TreeGrafter"/>
</dbReference>
<evidence type="ECO:0000256" key="7">
    <source>
        <dbReference type="ARBA" id="ARBA00022842"/>
    </source>
</evidence>
<dbReference type="GO" id="GO:0042803">
    <property type="term" value="F:protein homodimerization activity"/>
    <property type="evidence" value="ECO:0007669"/>
    <property type="project" value="UniProtKB-ARBA"/>
</dbReference>
<keyword evidence="1 8" id="KW-0963">Cytoplasm</keyword>
<dbReference type="RefSeq" id="WP_193688865.1">
    <property type="nucleotide sequence ID" value="NZ_CP062941.1"/>
</dbReference>
<dbReference type="Gene3D" id="3.40.50.300">
    <property type="entry name" value="P-loop containing nucleotide triphosphate hydrolases"/>
    <property type="match status" value="1"/>
</dbReference>
<dbReference type="EMBL" id="CP062941">
    <property type="protein sequence ID" value="QOL51893.1"/>
    <property type="molecule type" value="Genomic_DNA"/>
</dbReference>
<dbReference type="FunFam" id="3.40.50.300:FF:000292">
    <property type="entry name" value="ATP-dependent dethiobiotin synthetase BioD"/>
    <property type="match status" value="1"/>
</dbReference>
<gene>
    <name evidence="8 9" type="primary">bioD</name>
    <name evidence="9" type="ORF">LPB04_05595</name>
</gene>
<feature type="binding site" evidence="8">
    <location>
        <position position="100"/>
    </location>
    <ligand>
        <name>Mg(2+)</name>
        <dbReference type="ChEBI" id="CHEBI:18420"/>
    </ligand>
</feature>
<evidence type="ECO:0000256" key="4">
    <source>
        <dbReference type="ARBA" id="ARBA00022741"/>
    </source>
</evidence>
<feature type="binding site" evidence="8">
    <location>
        <position position="161"/>
    </location>
    <ligand>
        <name>Mg(2+)</name>
        <dbReference type="ChEBI" id="CHEBI:18420"/>
    </ligand>
</feature>
<dbReference type="InterPro" id="IPR027417">
    <property type="entry name" value="P-loop_NTPase"/>
</dbReference>
<dbReference type="Pfam" id="PF13500">
    <property type="entry name" value="AAA_26"/>
    <property type="match status" value="1"/>
</dbReference>
<keyword evidence="2 8" id="KW-0436">Ligase</keyword>